<dbReference type="Proteomes" id="UP001055439">
    <property type="component" value="Chromosome 5"/>
</dbReference>
<dbReference type="OrthoDB" id="1695058at2759"/>
<dbReference type="PANTHER" id="PTHR47985:SF63">
    <property type="entry name" value="OS05G0463000 PROTEIN"/>
    <property type="match status" value="1"/>
</dbReference>
<keyword evidence="6" id="KW-1185">Reference proteome</keyword>
<keyword evidence="5" id="KW-0808">Transferase</keyword>
<evidence type="ECO:0000259" key="4">
    <source>
        <dbReference type="PROSITE" id="PS50011"/>
    </source>
</evidence>
<dbReference type="GO" id="GO:0005524">
    <property type="term" value="F:ATP binding"/>
    <property type="evidence" value="ECO:0007669"/>
    <property type="project" value="InterPro"/>
</dbReference>
<keyword evidence="3" id="KW-0472">Membrane</keyword>
<comment type="subcellular location">
    <subcellularLocation>
        <location evidence="1">Membrane</location>
    </subcellularLocation>
</comment>
<dbReference type="AlphaFoldDB" id="A0A9E7K1W9"/>
<dbReference type="GO" id="GO:0004674">
    <property type="term" value="F:protein serine/threonine kinase activity"/>
    <property type="evidence" value="ECO:0007669"/>
    <property type="project" value="UniProtKB-KW"/>
</dbReference>
<proteinExistence type="predicted"/>
<protein>
    <submittedName>
        <fullName evidence="5">Serine threonine-protein kinase</fullName>
    </submittedName>
</protein>
<dbReference type="EMBL" id="CP097507">
    <property type="protein sequence ID" value="URE03263.1"/>
    <property type="molecule type" value="Genomic_DNA"/>
</dbReference>
<evidence type="ECO:0000313" key="5">
    <source>
        <dbReference type="EMBL" id="URE03263.1"/>
    </source>
</evidence>
<reference evidence="5" key="1">
    <citation type="submission" date="2022-05" db="EMBL/GenBank/DDBJ databases">
        <title>The Musa troglodytarum L. genome provides insights into the mechanism of non-climacteric behaviour and enrichment of carotenoids.</title>
        <authorList>
            <person name="Wang J."/>
        </authorList>
    </citation>
    <scope>NUCLEOTIDE SEQUENCE</scope>
    <source>
        <tissue evidence="5">Leaf</tissue>
    </source>
</reference>
<name>A0A9E7K1W9_9LILI</name>
<dbReference type="Pfam" id="PF00069">
    <property type="entry name" value="Pkinase"/>
    <property type="match status" value="1"/>
</dbReference>
<accession>A0A9E7K1W9</accession>
<dbReference type="SUPFAM" id="SSF56112">
    <property type="entry name" value="Protein kinase-like (PK-like)"/>
    <property type="match status" value="1"/>
</dbReference>
<evidence type="ECO:0000256" key="2">
    <source>
        <dbReference type="ARBA" id="ARBA00022527"/>
    </source>
</evidence>
<keyword evidence="2" id="KW-0723">Serine/threonine-protein kinase</keyword>
<dbReference type="InterPro" id="IPR011009">
    <property type="entry name" value="Kinase-like_dom_sf"/>
</dbReference>
<dbReference type="PANTHER" id="PTHR47985">
    <property type="entry name" value="OS07G0668900 PROTEIN"/>
    <property type="match status" value="1"/>
</dbReference>
<keyword evidence="5" id="KW-0418">Kinase</keyword>
<organism evidence="5 6">
    <name type="scientific">Musa troglodytarum</name>
    <name type="common">fe'i banana</name>
    <dbReference type="NCBI Taxonomy" id="320322"/>
    <lineage>
        <taxon>Eukaryota</taxon>
        <taxon>Viridiplantae</taxon>
        <taxon>Streptophyta</taxon>
        <taxon>Embryophyta</taxon>
        <taxon>Tracheophyta</taxon>
        <taxon>Spermatophyta</taxon>
        <taxon>Magnoliopsida</taxon>
        <taxon>Liliopsida</taxon>
        <taxon>Zingiberales</taxon>
        <taxon>Musaceae</taxon>
        <taxon>Musa</taxon>
    </lineage>
</organism>
<dbReference type="Gene3D" id="1.10.510.10">
    <property type="entry name" value="Transferase(Phosphotransferase) domain 1"/>
    <property type="match status" value="1"/>
</dbReference>
<dbReference type="GO" id="GO:0016020">
    <property type="term" value="C:membrane"/>
    <property type="evidence" value="ECO:0007669"/>
    <property type="project" value="UniProtKB-SubCell"/>
</dbReference>
<evidence type="ECO:0000256" key="1">
    <source>
        <dbReference type="ARBA" id="ARBA00004370"/>
    </source>
</evidence>
<evidence type="ECO:0000313" key="6">
    <source>
        <dbReference type="Proteomes" id="UP001055439"/>
    </source>
</evidence>
<evidence type="ECO:0000256" key="3">
    <source>
        <dbReference type="ARBA" id="ARBA00023136"/>
    </source>
</evidence>
<feature type="domain" description="Protein kinase" evidence="4">
    <location>
        <begin position="1"/>
        <end position="124"/>
    </location>
</feature>
<dbReference type="PROSITE" id="PS50011">
    <property type="entry name" value="PROTEIN_KINASE_DOM"/>
    <property type="match status" value="1"/>
</dbReference>
<gene>
    <name evidence="5" type="ORF">MUK42_30209</name>
</gene>
<dbReference type="InterPro" id="IPR000719">
    <property type="entry name" value="Prot_kinase_dom"/>
</dbReference>
<sequence length="126" mass="14320">MGDKVHVSSRVMGTYGYCAPEYARTGHLTLKSDIYSFGVVMLELITGRRVIDTSRPTDEQNLVTWIIHLFTWTNLSCRQAMPMSRDQKRFPELVDPLLQGDYPAKGLSQAIALLQCASKKRPRFAR</sequence>